<gene>
    <name evidence="2" type="ORF">CJF60_00100</name>
</gene>
<protein>
    <submittedName>
        <fullName evidence="2">Uncharacterized protein</fullName>
    </submittedName>
</protein>
<feature type="transmembrane region" description="Helical" evidence="1">
    <location>
        <begin position="21"/>
        <end position="40"/>
    </location>
</feature>
<keyword evidence="3" id="KW-1185">Reference proteome</keyword>
<sequence>MIETKSKKIKRFLISIGKNHFFELINLFIIIVVFIFDIVYHNRIYFIPKIDAFMIATSFPVVGSLSANFSSSKDELILGVKKSTFLNLKNDGFLSFPKMFSISFILIVSFSIFSTLNLVLLTWVITVQSVLYTILFIIKYSTIFWKDNDNLLKVAFKIVIRNLEKNINKEFTNNKDIEILIQNILMKWEIEKIMNYNFFKNKNEYQNFLMKLLPIQSQNMKLLINKFEINKINNCPIEYNFNLEFIYKNIAYNIKNIEDLFSKTQEKYIDEIAISILYLRRLSRFEILKDIVDAQTSEILSDIFIKLKTTVHSTDNLISILNNLVIHSLINEDFEIANILWSILKSENVDSQYKYQYIIYTSLFFISVLDNQSNSLKSFKEKVNSFVKSQKDFQDTNWKEDFILCSIGEYWRSPELLLNDLIKLYRIGFSDLCINNTDKLKCNDKINFYKNIFSYEKVINWWINYFFIISPLYISLNRNDFKINLKFLNEQEKKILYKEIDKKWSNYNNAVKNLENKTNILQYDWTKNNNQPYFIEQTIQNLLFLKNGIIDKKDLFINEITYKEKLTITINKSITNLKTSDKSIELHNSDIENYEINFDYFSMESKNIDEYLSNKYLYFANDELYKKVELYLNKENICKVLSCFSEEELIKIINFEPQYFDDIWRYEICVENQTNVELLQKINLNKNVKNIFSINDKIKMFFRNNGIKANFELIENEIIIRKMRAEEINKIIDEKYKLHQSGHYYFHQKISGYKVLLSREELVQIISNTSLHISMPIKNKLKFNRDNILCFQLDKNKAH</sequence>
<comment type="caution">
    <text evidence="2">The sequence shown here is derived from an EMBL/GenBank/DDBJ whole genome shotgun (WGS) entry which is preliminary data.</text>
</comment>
<feature type="transmembrane region" description="Helical" evidence="1">
    <location>
        <begin position="92"/>
        <end position="112"/>
    </location>
</feature>
<keyword evidence="1" id="KW-0812">Transmembrane</keyword>
<evidence type="ECO:0000313" key="2">
    <source>
        <dbReference type="EMBL" id="PAF55079.1"/>
    </source>
</evidence>
<keyword evidence="1" id="KW-0472">Membrane</keyword>
<dbReference type="Proteomes" id="UP000217033">
    <property type="component" value="Unassembled WGS sequence"/>
</dbReference>
<feature type="transmembrane region" description="Helical" evidence="1">
    <location>
        <begin position="118"/>
        <end position="138"/>
    </location>
</feature>
<dbReference type="EMBL" id="NQMN01000001">
    <property type="protein sequence ID" value="PAF55079.1"/>
    <property type="molecule type" value="Genomic_DNA"/>
</dbReference>
<keyword evidence="1" id="KW-1133">Transmembrane helix</keyword>
<feature type="transmembrane region" description="Helical" evidence="1">
    <location>
        <begin position="52"/>
        <end position="71"/>
    </location>
</feature>
<name>A0ABX4H5B1_9BACT</name>
<evidence type="ECO:0000313" key="3">
    <source>
        <dbReference type="Proteomes" id="UP000217033"/>
    </source>
</evidence>
<reference evidence="2" key="1">
    <citation type="submission" date="2017-08" db="EMBL/GenBank/DDBJ databases">
        <authorList>
            <person name="Alvarez-Ponce D."/>
            <person name="Weitzman C.L."/>
            <person name="Tillett R.L."/>
            <person name="Sandmeier F.C."/>
            <person name="Tracy C.R."/>
        </authorList>
    </citation>
    <scope>NUCLEOTIDE SEQUENCE [LARGE SCALE GENOMIC DNA]</scope>
    <source>
        <strain evidence="2">PS6</strain>
    </source>
</reference>
<evidence type="ECO:0000256" key="1">
    <source>
        <dbReference type="SAM" id="Phobius"/>
    </source>
</evidence>
<accession>A0ABX4H5B1</accession>
<organism evidence="2 3">
    <name type="scientific">Mycoplasmopsis agassizii</name>
    <dbReference type="NCBI Taxonomy" id="33922"/>
    <lineage>
        <taxon>Bacteria</taxon>
        <taxon>Bacillati</taxon>
        <taxon>Mycoplasmatota</taxon>
        <taxon>Mycoplasmoidales</taxon>
        <taxon>Metamycoplasmataceae</taxon>
        <taxon>Mycoplasmopsis</taxon>
    </lineage>
</organism>
<proteinExistence type="predicted"/>
<feature type="transmembrane region" description="Helical" evidence="1">
    <location>
        <begin position="458"/>
        <end position="476"/>
    </location>
</feature>